<dbReference type="AlphaFoldDB" id="Q6IIG6"/>
<name>Q6IIG6_DROME</name>
<evidence type="ECO:0000313" key="1">
    <source>
        <dbReference type="EMBL" id="DAA03300.1"/>
    </source>
</evidence>
<dbReference type="EMBL" id="BK003100">
    <property type="protein sequence ID" value="DAA03300.1"/>
    <property type="molecule type" value="Genomic_DNA"/>
</dbReference>
<reference evidence="1" key="1">
    <citation type="journal article" date="2003" name="Genome Biol.">
        <title>An integrated gene annotation and transcriptional profiling approach towards the full gene content of the Drosophila genome.</title>
        <authorList>
            <person name="Hild M."/>
            <person name="Beckmann B."/>
            <person name="Haas S.A."/>
            <person name="Koch B."/>
            <person name="Solovyev V."/>
            <person name="Busold C."/>
            <person name="Fellenberg K."/>
            <person name="Boutros M."/>
            <person name="Vingron M."/>
            <person name="Sauer F."/>
            <person name="Hoheisel J.D."/>
            <person name="Paro R."/>
        </authorList>
    </citation>
    <scope>NUCLEOTIDE SEQUENCE</scope>
</reference>
<organism evidence="1">
    <name type="scientific">Drosophila melanogaster</name>
    <name type="common">Fruit fly</name>
    <dbReference type="NCBI Taxonomy" id="7227"/>
    <lineage>
        <taxon>Eukaryota</taxon>
        <taxon>Metazoa</taxon>
        <taxon>Ecdysozoa</taxon>
        <taxon>Arthropoda</taxon>
        <taxon>Hexapoda</taxon>
        <taxon>Insecta</taxon>
        <taxon>Pterygota</taxon>
        <taxon>Neoptera</taxon>
        <taxon>Endopterygota</taxon>
        <taxon>Diptera</taxon>
        <taxon>Brachycera</taxon>
        <taxon>Muscomorpha</taxon>
        <taxon>Ephydroidea</taxon>
        <taxon>Drosophilidae</taxon>
        <taxon>Drosophila</taxon>
        <taxon>Sophophora</taxon>
    </lineage>
</organism>
<protein>
    <submittedName>
        <fullName evidence="1">HDC18323</fullName>
    </submittedName>
</protein>
<gene>
    <name evidence="1" type="ORF">HDC18323</name>
</gene>
<proteinExistence type="predicted"/>
<accession>Q6IIG6</accession>
<sequence length="66" mass="7476">MQYLEMVATFSWLICFSWYGTYGLGGEFEFDPKLFRVGLLVDVFLFPVRFGDMTSPKLVYSASGSG</sequence>